<evidence type="ECO:0000256" key="4">
    <source>
        <dbReference type="ARBA" id="ARBA00022824"/>
    </source>
</evidence>
<dbReference type="InterPro" id="IPR001594">
    <property type="entry name" value="Palmitoyltrfase_DHHC"/>
</dbReference>
<reference evidence="15" key="2">
    <citation type="submission" date="2023-02" db="EMBL/GenBank/DDBJ databases">
        <authorList>
            <consortium name="DOE Joint Genome Institute"/>
            <person name="Mondo S.J."/>
            <person name="Chang Y."/>
            <person name="Wang Y."/>
            <person name="Ahrendt S."/>
            <person name="Andreopoulos W."/>
            <person name="Barry K."/>
            <person name="Beard J."/>
            <person name="Benny G.L."/>
            <person name="Blankenship S."/>
            <person name="Bonito G."/>
            <person name="Cuomo C."/>
            <person name="Desiro A."/>
            <person name="Gervers K.A."/>
            <person name="Hundley H."/>
            <person name="Kuo A."/>
            <person name="LaButti K."/>
            <person name="Lang B.F."/>
            <person name="Lipzen A."/>
            <person name="O'Donnell K."/>
            <person name="Pangilinan J."/>
            <person name="Reynolds N."/>
            <person name="Sandor L."/>
            <person name="Smith M.W."/>
            <person name="Tsang A."/>
            <person name="Grigoriev I.V."/>
            <person name="Stajich J.E."/>
            <person name="Spatafora J.W."/>
        </authorList>
    </citation>
    <scope>NUCLEOTIDE SEQUENCE</scope>
    <source>
        <strain evidence="15">RSA 2281</strain>
    </source>
</reference>
<gene>
    <name evidence="11" type="primary">PFA4</name>
    <name evidence="15" type="ORF">BDA99DRAFT_491202</name>
</gene>
<evidence type="ECO:0000256" key="7">
    <source>
        <dbReference type="ARBA" id="ARBA00023139"/>
    </source>
</evidence>
<feature type="transmembrane region" description="Helical" evidence="11 12">
    <location>
        <begin position="45"/>
        <end position="62"/>
    </location>
</feature>
<protein>
    <recommendedName>
        <fullName evidence="11">Palmitoyltransferase PFA4</fullName>
        <ecNumber evidence="11">2.3.1.225</ecNumber>
    </recommendedName>
    <alternativeName>
        <fullName evidence="11">Protein S-acyltransferase</fullName>
        <shortName evidence="11">PAT</shortName>
    </alternativeName>
    <alternativeName>
        <fullName evidence="11">Protein fatty acyltransferase 4</fullName>
    </alternativeName>
</protein>
<keyword evidence="3 11" id="KW-0812">Transmembrane</keyword>
<comment type="subcellular location">
    <subcellularLocation>
        <location evidence="11">Endoplasmic reticulum membrane</location>
        <topology evidence="11">Multi-pass membrane protein</topology>
    </subcellularLocation>
    <subcellularLocation>
        <location evidence="1">Membrane</location>
        <topology evidence="1">Multi-pass membrane protein</topology>
    </subcellularLocation>
</comment>
<feature type="domain" description="Palmitoyltransferase DHHC" evidence="14">
    <location>
        <begin position="97"/>
        <end position="225"/>
    </location>
</feature>
<comment type="similarity">
    <text evidence="11">Belongs to the DHHC palmitoyltransferase family. PFA4 subfamily.</text>
</comment>
<evidence type="ECO:0000256" key="3">
    <source>
        <dbReference type="ARBA" id="ARBA00022692"/>
    </source>
</evidence>
<dbReference type="GO" id="GO:0005789">
    <property type="term" value="C:endoplasmic reticulum membrane"/>
    <property type="evidence" value="ECO:0007669"/>
    <property type="project" value="UniProtKB-SubCell"/>
</dbReference>
<dbReference type="InterPro" id="IPR039859">
    <property type="entry name" value="PFA4/ZDH16/20/ERF2-like"/>
</dbReference>
<evidence type="ECO:0000256" key="11">
    <source>
        <dbReference type="HAMAP-Rule" id="MF_03199"/>
    </source>
</evidence>
<comment type="caution">
    <text evidence="15">The sequence shown here is derived from an EMBL/GenBank/DDBJ whole genome shotgun (WGS) entry which is preliminary data.</text>
</comment>
<organism evidence="15 16">
    <name type="scientific">Phascolomyces articulosus</name>
    <dbReference type="NCBI Taxonomy" id="60185"/>
    <lineage>
        <taxon>Eukaryota</taxon>
        <taxon>Fungi</taxon>
        <taxon>Fungi incertae sedis</taxon>
        <taxon>Mucoromycota</taxon>
        <taxon>Mucoromycotina</taxon>
        <taxon>Mucoromycetes</taxon>
        <taxon>Mucorales</taxon>
        <taxon>Lichtheimiaceae</taxon>
        <taxon>Phascolomyces</taxon>
    </lineage>
</organism>
<keyword evidence="7 11" id="KW-0564">Palmitate</keyword>
<keyword evidence="4 11" id="KW-0256">Endoplasmic reticulum</keyword>
<comment type="domain">
    <text evidence="11 12">The DHHC domain is required for palmitoyltransferase activity.</text>
</comment>
<evidence type="ECO:0000256" key="2">
    <source>
        <dbReference type="ARBA" id="ARBA00022679"/>
    </source>
</evidence>
<evidence type="ECO:0000256" key="6">
    <source>
        <dbReference type="ARBA" id="ARBA00023136"/>
    </source>
</evidence>
<dbReference type="GO" id="GO:0019706">
    <property type="term" value="F:protein-cysteine S-palmitoyltransferase activity"/>
    <property type="evidence" value="ECO:0007669"/>
    <property type="project" value="UniProtKB-UniRule"/>
</dbReference>
<evidence type="ECO:0000256" key="1">
    <source>
        <dbReference type="ARBA" id="ARBA00004141"/>
    </source>
</evidence>
<accession>A0AAD5JKL7</accession>
<keyword evidence="8 11" id="KW-0449">Lipoprotein</keyword>
<dbReference type="InterPro" id="IPR033682">
    <property type="entry name" value="PFA4"/>
</dbReference>
<keyword evidence="9 11" id="KW-0012">Acyltransferase</keyword>
<dbReference type="EC" id="2.3.1.225" evidence="11"/>
<evidence type="ECO:0000256" key="5">
    <source>
        <dbReference type="ARBA" id="ARBA00022989"/>
    </source>
</evidence>
<feature type="transmembrane region" description="Helical" evidence="11 12">
    <location>
        <begin position="186"/>
        <end position="212"/>
    </location>
</feature>
<feature type="region of interest" description="Disordered" evidence="13">
    <location>
        <begin position="454"/>
        <end position="519"/>
    </location>
</feature>
<dbReference type="Proteomes" id="UP001209540">
    <property type="component" value="Unassembled WGS sequence"/>
</dbReference>
<feature type="active site" description="S-palmitoyl cysteine intermediate" evidence="11">
    <location>
        <position position="128"/>
    </location>
</feature>
<feature type="transmembrane region" description="Helical" evidence="11 12">
    <location>
        <begin position="12"/>
        <end position="33"/>
    </location>
</feature>
<sequence>MLDSIPGRVFIVGVSLLIATIAYSSQIFIILPAMGWWSLKAAKTLIPFNALVLMIYYNYYLACTTDPGPVPQGWEPPYSTLQPQEGLSATDTGITGPRYCKTCKNYKPPRTHHCRYCRRCVLKMDHHCPWIANCVGHDNYPHFIRFILYVDMACSYALGLLIWRVRMIMDEIRLFRFHSEPTTTEIVFLVLNFILAFVVLFCVGVLSIYHMYCMTRNQSSVESWERSKVKTLIKRGKILPIKYPFDVGFYRNICTVLGNNPFLWLWPKGPTSDGLVFPIRQGTDPRIPYCWPPRDPDDLRPSIFSKRYRRQQDREIRKNKNRLVRRDSEGYLVREITLEERMGMFNQHHQQLDEQQQQQQYELQCQDGMIEQDPQYYQQQHYQGQQEHLEQLDGDEYDRQSIDSVEDYYDSGSCVSDDGEEAIPRLRQQDEEYQMRQDRHFQTRWVANSVFDLSGGHEDDYYGSGGSSWESEDEDDNVPLIPPSDTSISHNSNDNDHHMNQTLNRHQHHHVQNKVEKED</sequence>
<dbReference type="EMBL" id="JAIXMP010000069">
    <property type="protein sequence ID" value="KAI9243629.1"/>
    <property type="molecule type" value="Genomic_DNA"/>
</dbReference>
<evidence type="ECO:0000256" key="10">
    <source>
        <dbReference type="ARBA" id="ARBA00048048"/>
    </source>
</evidence>
<dbReference type="PANTHER" id="PTHR12246">
    <property type="entry name" value="PALMITOYLTRANSFERASE ZDHHC16"/>
    <property type="match status" value="1"/>
</dbReference>
<keyword evidence="16" id="KW-1185">Reference proteome</keyword>
<comment type="catalytic activity">
    <reaction evidence="10 11 12">
        <text>L-cysteinyl-[protein] + hexadecanoyl-CoA = S-hexadecanoyl-L-cysteinyl-[protein] + CoA</text>
        <dbReference type="Rhea" id="RHEA:36683"/>
        <dbReference type="Rhea" id="RHEA-COMP:10131"/>
        <dbReference type="Rhea" id="RHEA-COMP:11032"/>
        <dbReference type="ChEBI" id="CHEBI:29950"/>
        <dbReference type="ChEBI" id="CHEBI:57287"/>
        <dbReference type="ChEBI" id="CHEBI:57379"/>
        <dbReference type="ChEBI" id="CHEBI:74151"/>
        <dbReference type="EC" id="2.3.1.225"/>
    </reaction>
</comment>
<feature type="transmembrane region" description="Helical" evidence="11 12">
    <location>
        <begin position="146"/>
        <end position="165"/>
    </location>
</feature>
<keyword evidence="2 11" id="KW-0808">Transferase</keyword>
<keyword evidence="6 11" id="KW-0472">Membrane</keyword>
<dbReference type="AlphaFoldDB" id="A0AAD5JKL7"/>
<keyword evidence="5 11" id="KW-1133">Transmembrane helix</keyword>
<comment type="function">
    <text evidence="11">Mediates the reversible addition of palmitate to target proteins, thereby regulating their membrane association and biological function.</text>
</comment>
<evidence type="ECO:0000259" key="14">
    <source>
        <dbReference type="Pfam" id="PF01529"/>
    </source>
</evidence>
<evidence type="ECO:0000256" key="13">
    <source>
        <dbReference type="SAM" id="MobiDB-lite"/>
    </source>
</evidence>
<dbReference type="HAMAP" id="MF_03199">
    <property type="entry name" value="DHHC_PAT_PFA4"/>
    <property type="match status" value="1"/>
</dbReference>
<dbReference type="PROSITE" id="PS50216">
    <property type="entry name" value="DHHC"/>
    <property type="match status" value="1"/>
</dbReference>
<evidence type="ECO:0000256" key="12">
    <source>
        <dbReference type="RuleBase" id="RU079119"/>
    </source>
</evidence>
<evidence type="ECO:0000256" key="9">
    <source>
        <dbReference type="ARBA" id="ARBA00023315"/>
    </source>
</evidence>
<name>A0AAD5JKL7_9FUNG</name>
<reference evidence="15" key="1">
    <citation type="journal article" date="2022" name="IScience">
        <title>Evolution of zygomycete secretomes and the origins of terrestrial fungal ecologies.</title>
        <authorList>
            <person name="Chang Y."/>
            <person name="Wang Y."/>
            <person name="Mondo S."/>
            <person name="Ahrendt S."/>
            <person name="Andreopoulos W."/>
            <person name="Barry K."/>
            <person name="Beard J."/>
            <person name="Benny G.L."/>
            <person name="Blankenship S."/>
            <person name="Bonito G."/>
            <person name="Cuomo C."/>
            <person name="Desiro A."/>
            <person name="Gervers K.A."/>
            <person name="Hundley H."/>
            <person name="Kuo A."/>
            <person name="LaButti K."/>
            <person name="Lang B.F."/>
            <person name="Lipzen A."/>
            <person name="O'Donnell K."/>
            <person name="Pangilinan J."/>
            <person name="Reynolds N."/>
            <person name="Sandor L."/>
            <person name="Smith M.E."/>
            <person name="Tsang A."/>
            <person name="Grigoriev I.V."/>
            <person name="Stajich J.E."/>
            <person name="Spatafora J.W."/>
        </authorList>
    </citation>
    <scope>NUCLEOTIDE SEQUENCE</scope>
    <source>
        <strain evidence="15">RSA 2281</strain>
    </source>
</reference>
<evidence type="ECO:0000313" key="16">
    <source>
        <dbReference type="Proteomes" id="UP001209540"/>
    </source>
</evidence>
<proteinExistence type="inferred from homology"/>
<evidence type="ECO:0000256" key="8">
    <source>
        <dbReference type="ARBA" id="ARBA00023288"/>
    </source>
</evidence>
<evidence type="ECO:0000313" key="15">
    <source>
        <dbReference type="EMBL" id="KAI9243629.1"/>
    </source>
</evidence>
<dbReference type="Pfam" id="PF01529">
    <property type="entry name" value="DHHC"/>
    <property type="match status" value="1"/>
</dbReference>